<evidence type="ECO:0000313" key="2">
    <source>
        <dbReference type="EMBL" id="KAF9061714.1"/>
    </source>
</evidence>
<feature type="transmembrane region" description="Helical" evidence="1">
    <location>
        <begin position="21"/>
        <end position="42"/>
    </location>
</feature>
<keyword evidence="1" id="KW-0472">Membrane</keyword>
<keyword evidence="3" id="KW-1185">Reference proteome</keyword>
<dbReference type="EMBL" id="JADNRY010000192">
    <property type="protein sequence ID" value="KAF9061714.1"/>
    <property type="molecule type" value="Genomic_DNA"/>
</dbReference>
<dbReference type="Proteomes" id="UP000772434">
    <property type="component" value="Unassembled WGS sequence"/>
</dbReference>
<comment type="caution">
    <text evidence="2">The sequence shown here is derived from an EMBL/GenBank/DDBJ whole genome shotgun (WGS) entry which is preliminary data.</text>
</comment>
<keyword evidence="1" id="KW-1133">Transmembrane helix</keyword>
<organism evidence="2 3">
    <name type="scientific">Rhodocollybia butyracea</name>
    <dbReference type="NCBI Taxonomy" id="206335"/>
    <lineage>
        <taxon>Eukaryota</taxon>
        <taxon>Fungi</taxon>
        <taxon>Dikarya</taxon>
        <taxon>Basidiomycota</taxon>
        <taxon>Agaricomycotina</taxon>
        <taxon>Agaricomycetes</taxon>
        <taxon>Agaricomycetidae</taxon>
        <taxon>Agaricales</taxon>
        <taxon>Marasmiineae</taxon>
        <taxon>Omphalotaceae</taxon>
        <taxon>Rhodocollybia</taxon>
    </lineage>
</organism>
<sequence length="258" mass="28001">MSDFAQRHGVANHFCTRNTHIHGFGINFWLSVSAFLAVPIALQTTLVHDQSLSLEYHLFFSAPDLATPFPQRSNVQSWDFMIASSPSVRSCRPFGLLENTRDVFSDLQTNLTLLNDVIWCTCDPPPGLQDSTNAPVPCPPSPLPSNPPVPLTSLPPTFTLQALHAVSLTFFTGYLIAVANTTTPTCSSACMKAVMGLYVDMNGAQLSGLAGYMGPPIFFASSIVILAPPPLYRNLSTALNQASSSEVDNRIRRATSRE</sequence>
<dbReference type="OrthoDB" id="2564812at2759"/>
<reference evidence="2" key="1">
    <citation type="submission" date="2020-11" db="EMBL/GenBank/DDBJ databases">
        <authorList>
            <consortium name="DOE Joint Genome Institute"/>
            <person name="Ahrendt S."/>
            <person name="Riley R."/>
            <person name="Andreopoulos W."/>
            <person name="Labutti K."/>
            <person name="Pangilinan J."/>
            <person name="Ruiz-Duenas F.J."/>
            <person name="Barrasa J.M."/>
            <person name="Sanchez-Garcia M."/>
            <person name="Camarero S."/>
            <person name="Miyauchi S."/>
            <person name="Serrano A."/>
            <person name="Linde D."/>
            <person name="Babiker R."/>
            <person name="Drula E."/>
            <person name="Ayuso-Fernandez I."/>
            <person name="Pacheco R."/>
            <person name="Padilla G."/>
            <person name="Ferreira P."/>
            <person name="Barriuso J."/>
            <person name="Kellner H."/>
            <person name="Castanera R."/>
            <person name="Alfaro M."/>
            <person name="Ramirez L."/>
            <person name="Pisabarro A.G."/>
            <person name="Kuo A."/>
            <person name="Tritt A."/>
            <person name="Lipzen A."/>
            <person name="He G."/>
            <person name="Yan M."/>
            <person name="Ng V."/>
            <person name="Cullen D."/>
            <person name="Martin F."/>
            <person name="Rosso M.-N."/>
            <person name="Henrissat B."/>
            <person name="Hibbett D."/>
            <person name="Martinez A.T."/>
            <person name="Grigoriev I.V."/>
        </authorList>
    </citation>
    <scope>NUCLEOTIDE SEQUENCE</scope>
    <source>
        <strain evidence="2">AH 40177</strain>
    </source>
</reference>
<dbReference type="AlphaFoldDB" id="A0A9P5U0V3"/>
<gene>
    <name evidence="2" type="ORF">BDP27DRAFT_1428638</name>
</gene>
<keyword evidence="1" id="KW-0812">Transmembrane</keyword>
<accession>A0A9P5U0V3</accession>
<proteinExistence type="predicted"/>
<protein>
    <submittedName>
        <fullName evidence="2">Uncharacterized protein</fullName>
    </submittedName>
</protein>
<name>A0A9P5U0V3_9AGAR</name>
<evidence type="ECO:0000313" key="3">
    <source>
        <dbReference type="Proteomes" id="UP000772434"/>
    </source>
</evidence>
<evidence type="ECO:0000256" key="1">
    <source>
        <dbReference type="SAM" id="Phobius"/>
    </source>
</evidence>